<evidence type="ECO:0000256" key="1">
    <source>
        <dbReference type="SAM" id="SignalP"/>
    </source>
</evidence>
<sequence length="105" mass="10898">MPGAWLVGFCWLTSPPLLLPFPPSSCVDGDCCCCCGAGVLRGCAARAFEALWAPELAGSLEIVFLLSPPPPPRPTNPMTCPTAAPFSTLLPPFAAAPSNAARITR</sequence>
<evidence type="ECO:0000313" key="2">
    <source>
        <dbReference type="EMBL" id="CCC47524.1"/>
    </source>
</evidence>
<keyword evidence="1" id="KW-0732">Signal</keyword>
<name>G0TU90_TRYVY</name>
<accession>G0TU90</accession>
<reference evidence="2" key="1">
    <citation type="journal article" date="2012" name="Proc. Natl. Acad. Sci. U.S.A.">
        <title>Antigenic diversity is generated by distinct evolutionary mechanisms in African trypanosome species.</title>
        <authorList>
            <person name="Jackson A.P."/>
            <person name="Berry A."/>
            <person name="Aslett M."/>
            <person name="Allison H.C."/>
            <person name="Burton P."/>
            <person name="Vavrova-Anderson J."/>
            <person name="Brown R."/>
            <person name="Browne H."/>
            <person name="Corton N."/>
            <person name="Hauser H."/>
            <person name="Gamble J."/>
            <person name="Gilderthorp R."/>
            <person name="Marcello L."/>
            <person name="McQuillan J."/>
            <person name="Otto T.D."/>
            <person name="Quail M.A."/>
            <person name="Sanders M.J."/>
            <person name="van Tonder A."/>
            <person name="Ginger M.L."/>
            <person name="Field M.C."/>
            <person name="Barry J.D."/>
            <person name="Hertz-Fowler C."/>
            <person name="Berriman M."/>
        </authorList>
    </citation>
    <scope>NUCLEOTIDE SEQUENCE</scope>
    <source>
        <strain evidence="2">Y486</strain>
    </source>
</reference>
<organism evidence="2">
    <name type="scientific">Trypanosoma vivax (strain Y486)</name>
    <dbReference type="NCBI Taxonomy" id="1055687"/>
    <lineage>
        <taxon>Eukaryota</taxon>
        <taxon>Discoba</taxon>
        <taxon>Euglenozoa</taxon>
        <taxon>Kinetoplastea</taxon>
        <taxon>Metakinetoplastina</taxon>
        <taxon>Trypanosomatida</taxon>
        <taxon>Trypanosomatidae</taxon>
        <taxon>Trypanosoma</taxon>
        <taxon>Duttonella</taxon>
    </lineage>
</organism>
<dbReference type="AlphaFoldDB" id="G0TU90"/>
<protein>
    <recommendedName>
        <fullName evidence="3">Secreted protein</fullName>
    </recommendedName>
</protein>
<proteinExistence type="predicted"/>
<gene>
    <name evidence="2" type="ORF">TVY486_0401900</name>
</gene>
<feature type="signal peptide" evidence="1">
    <location>
        <begin position="1"/>
        <end position="20"/>
    </location>
</feature>
<dbReference type="VEuPathDB" id="TriTrypDB:TvY486_0401900"/>
<feature type="chain" id="PRO_5003409725" description="Secreted protein" evidence="1">
    <location>
        <begin position="21"/>
        <end position="105"/>
    </location>
</feature>
<evidence type="ECO:0008006" key="3">
    <source>
        <dbReference type="Google" id="ProtNLM"/>
    </source>
</evidence>
<dbReference type="EMBL" id="HE573020">
    <property type="protein sequence ID" value="CCC47524.1"/>
    <property type="molecule type" value="Genomic_DNA"/>
</dbReference>